<dbReference type="RefSeq" id="WP_167923147.1">
    <property type="nucleotide sequence ID" value="NZ_JAATVY010000001.1"/>
</dbReference>
<comment type="caution">
    <text evidence="2">The sequence shown here is derived from an EMBL/GenBank/DDBJ whole genome shotgun (WGS) entry which is preliminary data.</text>
</comment>
<dbReference type="EMBL" id="JAATVY010000001">
    <property type="protein sequence ID" value="NJC68245.1"/>
    <property type="molecule type" value="Genomic_DNA"/>
</dbReference>
<feature type="compositionally biased region" description="Low complexity" evidence="1">
    <location>
        <begin position="98"/>
        <end position="113"/>
    </location>
</feature>
<evidence type="ECO:0000313" key="2">
    <source>
        <dbReference type="EMBL" id="NJC68245.1"/>
    </source>
</evidence>
<name>A0ABX0XS40_9ACTN</name>
<dbReference type="InterPro" id="IPR006311">
    <property type="entry name" value="TAT_signal"/>
</dbReference>
<gene>
    <name evidence="2" type="ORF">HC031_00710</name>
</gene>
<dbReference type="PROSITE" id="PS51257">
    <property type="entry name" value="PROKAR_LIPOPROTEIN"/>
    <property type="match status" value="1"/>
</dbReference>
<feature type="region of interest" description="Disordered" evidence="1">
    <location>
        <begin position="97"/>
        <end position="120"/>
    </location>
</feature>
<evidence type="ECO:0000313" key="3">
    <source>
        <dbReference type="Proteomes" id="UP000722989"/>
    </source>
</evidence>
<accession>A0ABX0XS40</accession>
<evidence type="ECO:0000256" key="1">
    <source>
        <dbReference type="SAM" id="MobiDB-lite"/>
    </source>
</evidence>
<reference evidence="2 3" key="1">
    <citation type="submission" date="2020-03" db="EMBL/GenBank/DDBJ databases">
        <title>WGS of the type strain of Planosporangium spp.</title>
        <authorList>
            <person name="Thawai C."/>
        </authorList>
    </citation>
    <scope>NUCLEOTIDE SEQUENCE [LARGE SCALE GENOMIC DNA]</scope>
    <source>
        <strain evidence="2 3">TBRC 5610</strain>
    </source>
</reference>
<organism evidence="2 3">
    <name type="scientific">Planosporangium thailandense</name>
    <dbReference type="NCBI Taxonomy" id="765197"/>
    <lineage>
        <taxon>Bacteria</taxon>
        <taxon>Bacillati</taxon>
        <taxon>Actinomycetota</taxon>
        <taxon>Actinomycetes</taxon>
        <taxon>Micromonosporales</taxon>
        <taxon>Micromonosporaceae</taxon>
        <taxon>Planosporangium</taxon>
    </lineage>
</organism>
<keyword evidence="3" id="KW-1185">Reference proteome</keyword>
<dbReference type="Proteomes" id="UP000722989">
    <property type="component" value="Unassembled WGS sequence"/>
</dbReference>
<evidence type="ECO:0008006" key="4">
    <source>
        <dbReference type="Google" id="ProtNLM"/>
    </source>
</evidence>
<protein>
    <recommendedName>
        <fullName evidence="4">Lipoprotein</fullName>
    </recommendedName>
</protein>
<sequence length="165" mass="16383">MRTGEKGRVHSRRAVLAAAVGLAGVAATGACDDPGSAASHPVPPDPLNPFYRDTAALLGRYEATIAAQPGLAGRLGPIRDAHRAHLQALAREIGPGLDAQSSAAPSAGASGDSTGPQPAPLTSLLAAEKQAASAARSVCLTAPSYRAALLGSIAAARATHVVVLS</sequence>
<proteinExistence type="predicted"/>
<dbReference type="PROSITE" id="PS51318">
    <property type="entry name" value="TAT"/>
    <property type="match status" value="1"/>
</dbReference>